<dbReference type="RefSeq" id="WP_150445002.1">
    <property type="nucleotide sequence ID" value="NZ_VYQE01000002.1"/>
</dbReference>
<feature type="transmembrane region" description="Helical" evidence="1">
    <location>
        <begin position="286"/>
        <end position="304"/>
    </location>
</feature>
<evidence type="ECO:0000313" key="3">
    <source>
        <dbReference type="Proteomes" id="UP000326554"/>
    </source>
</evidence>
<dbReference type="AlphaFoldDB" id="A0A5J5GPG4"/>
<keyword evidence="1" id="KW-0812">Transmembrane</keyword>
<name>A0A5J5GPG4_9RHOB</name>
<accession>A0A5J5GPG4</accession>
<dbReference type="GO" id="GO:0016020">
    <property type="term" value="C:membrane"/>
    <property type="evidence" value="ECO:0007669"/>
    <property type="project" value="InterPro"/>
</dbReference>
<dbReference type="GO" id="GO:0004222">
    <property type="term" value="F:metalloendopeptidase activity"/>
    <property type="evidence" value="ECO:0007669"/>
    <property type="project" value="InterPro"/>
</dbReference>
<feature type="transmembrane region" description="Helical" evidence="1">
    <location>
        <begin position="372"/>
        <end position="405"/>
    </location>
</feature>
<feature type="transmembrane region" description="Helical" evidence="1">
    <location>
        <begin position="150"/>
        <end position="177"/>
    </location>
</feature>
<gene>
    <name evidence="2" type="ORF">F3S47_09520</name>
</gene>
<keyword evidence="1" id="KW-1133">Transmembrane helix</keyword>
<proteinExistence type="predicted"/>
<evidence type="ECO:0000313" key="2">
    <source>
        <dbReference type="EMBL" id="KAA9009468.1"/>
    </source>
</evidence>
<reference evidence="2 3" key="1">
    <citation type="submission" date="2019-09" db="EMBL/GenBank/DDBJ databases">
        <authorList>
            <person name="Park J.-S."/>
            <person name="Choi H.-J."/>
        </authorList>
    </citation>
    <scope>NUCLEOTIDE SEQUENCE [LARGE SCALE GENOMIC DNA]</scope>
    <source>
        <strain evidence="2 3">176SS1-4</strain>
    </source>
</reference>
<keyword evidence="1" id="KW-0472">Membrane</keyword>
<protein>
    <submittedName>
        <fullName evidence="2">PqqD family peptide modification chaperone</fullName>
    </submittedName>
</protein>
<sequence>MVAHLRHPDWYLISGQRFRRRSALGTTMQVFRGETFLVISDRLTGQHMRLNHQAEQVWRMLDGERTVQEIWEELRQRPGTTSGQSEIMDWILQLVSAGLVVSDHEMNPEHLADRSLRKRNKLTEARAMSPLSLKFRLLDPARLIRATYPLVGWLFTRTGFALICAILLSGAVAAALNFSALTNSVDGQLLSQSGLLLLVLVFPVMKILHELSHGYAVHRFGGEVREFGIMLLVFFPVPYVEASDAHAFPDKRARMIVGAAGIISELLMASLALFVWLAIEPGIERALLFNVVLIGTVSTVLFNGNPLLKFDAYFVLSDWLEMPNLAKRSSEYLADRAYVHVFGLRSDLEVPPDEARILGTYGSLALLYRLSLTIVIVAVVSQMFFALGVLLALWAVVLGVIVPFAKFVRKGVRMSRAQNRSRRSALRVGALLGAIVLFGAAVPLPFNAMGQGMVVPAPGTELRMASAGTILPGALEDGAPVSENDVIVTVANRPQEARVQSLRLTQSSLEDKLSRGGLPLEERQSVERDLVLTRGSLVEAELRHAGRELTAPAEGIVRWQGGRPPVSGSFLTRGDLLGHIEAPGRMEIVLAFPSAYAGEFPGGDVRRMELLLPDTSTLSLPIARMQVVAAGQQVPRQLLSTRGGPVPEMPDAPGMALDAAIVAWAATETDLTDWSGARVKARLSLPDATAFEQVAFHLRRLFLRVIRV</sequence>
<dbReference type="GO" id="GO:0031293">
    <property type="term" value="P:membrane protein intracellular domain proteolysis"/>
    <property type="evidence" value="ECO:0007669"/>
    <property type="project" value="TreeGrafter"/>
</dbReference>
<dbReference type="InterPro" id="IPR001193">
    <property type="entry name" value="MBTPS2"/>
</dbReference>
<evidence type="ECO:0000256" key="1">
    <source>
        <dbReference type="SAM" id="Phobius"/>
    </source>
</evidence>
<organism evidence="2 3">
    <name type="scientific">Histidinibacterium aquaticum</name>
    <dbReference type="NCBI Taxonomy" id="2613962"/>
    <lineage>
        <taxon>Bacteria</taxon>
        <taxon>Pseudomonadati</taxon>
        <taxon>Pseudomonadota</taxon>
        <taxon>Alphaproteobacteria</taxon>
        <taxon>Rhodobacterales</taxon>
        <taxon>Paracoccaceae</taxon>
        <taxon>Histidinibacterium</taxon>
    </lineage>
</organism>
<dbReference type="EMBL" id="VYQE01000002">
    <property type="protein sequence ID" value="KAA9009468.1"/>
    <property type="molecule type" value="Genomic_DNA"/>
</dbReference>
<dbReference type="PANTHER" id="PTHR13325:SF3">
    <property type="entry name" value="MEMBRANE-BOUND TRANSCRIPTION FACTOR SITE-2 PROTEASE"/>
    <property type="match status" value="1"/>
</dbReference>
<dbReference type="InterPro" id="IPR041881">
    <property type="entry name" value="PqqD_sf"/>
</dbReference>
<feature type="transmembrane region" description="Helical" evidence="1">
    <location>
        <begin position="220"/>
        <end position="240"/>
    </location>
</feature>
<feature type="transmembrane region" description="Helical" evidence="1">
    <location>
        <begin position="255"/>
        <end position="279"/>
    </location>
</feature>
<dbReference type="Gene3D" id="1.10.10.1150">
    <property type="entry name" value="Coenzyme PQQ synthesis protein D (PqqD)"/>
    <property type="match status" value="1"/>
</dbReference>
<keyword evidence="3" id="KW-1185">Reference proteome</keyword>
<dbReference type="GO" id="GO:0005737">
    <property type="term" value="C:cytoplasm"/>
    <property type="evidence" value="ECO:0007669"/>
    <property type="project" value="TreeGrafter"/>
</dbReference>
<comment type="caution">
    <text evidence="2">The sequence shown here is derived from an EMBL/GenBank/DDBJ whole genome shotgun (WGS) entry which is preliminary data.</text>
</comment>
<feature type="transmembrane region" description="Helical" evidence="1">
    <location>
        <begin position="189"/>
        <end position="208"/>
    </location>
</feature>
<dbReference type="Pfam" id="PF05402">
    <property type="entry name" value="PqqD"/>
    <property type="match status" value="1"/>
</dbReference>
<dbReference type="Proteomes" id="UP000326554">
    <property type="component" value="Unassembled WGS sequence"/>
</dbReference>
<feature type="transmembrane region" description="Helical" evidence="1">
    <location>
        <begin position="425"/>
        <end position="446"/>
    </location>
</feature>
<dbReference type="InterPro" id="IPR008792">
    <property type="entry name" value="PQQD"/>
</dbReference>
<dbReference type="PANTHER" id="PTHR13325">
    <property type="entry name" value="PROTEASE M50 MEMBRANE-BOUND TRANSCRIPTION FACTOR SITE 2 PROTEASE"/>
    <property type="match status" value="1"/>
</dbReference>